<evidence type="ECO:0000256" key="1">
    <source>
        <dbReference type="SAM" id="Coils"/>
    </source>
</evidence>
<keyword evidence="1" id="KW-0175">Coiled coil</keyword>
<feature type="coiled-coil region" evidence="1">
    <location>
        <begin position="215"/>
        <end position="242"/>
    </location>
</feature>
<protein>
    <submittedName>
        <fullName evidence="2">Uncharacterized protein</fullName>
    </submittedName>
</protein>
<evidence type="ECO:0000313" key="3">
    <source>
        <dbReference type="Proteomes" id="UP001153269"/>
    </source>
</evidence>
<reference evidence="2" key="1">
    <citation type="submission" date="2020-03" db="EMBL/GenBank/DDBJ databases">
        <authorList>
            <person name="Weist P."/>
        </authorList>
    </citation>
    <scope>NUCLEOTIDE SEQUENCE</scope>
</reference>
<dbReference type="AlphaFoldDB" id="A0A9N7ZB06"/>
<gene>
    <name evidence="2" type="ORF">PLEPLA_LOCUS44161</name>
</gene>
<name>A0A9N7ZB06_PLEPL</name>
<organism evidence="2 3">
    <name type="scientific">Pleuronectes platessa</name>
    <name type="common">European plaice</name>
    <dbReference type="NCBI Taxonomy" id="8262"/>
    <lineage>
        <taxon>Eukaryota</taxon>
        <taxon>Metazoa</taxon>
        <taxon>Chordata</taxon>
        <taxon>Craniata</taxon>
        <taxon>Vertebrata</taxon>
        <taxon>Euteleostomi</taxon>
        <taxon>Actinopterygii</taxon>
        <taxon>Neopterygii</taxon>
        <taxon>Teleostei</taxon>
        <taxon>Neoteleostei</taxon>
        <taxon>Acanthomorphata</taxon>
        <taxon>Carangaria</taxon>
        <taxon>Pleuronectiformes</taxon>
        <taxon>Pleuronectoidei</taxon>
        <taxon>Pleuronectidae</taxon>
        <taxon>Pleuronectes</taxon>
    </lineage>
</organism>
<proteinExistence type="predicted"/>
<dbReference type="EMBL" id="CADEAL010004294">
    <property type="protein sequence ID" value="CAB1456377.1"/>
    <property type="molecule type" value="Genomic_DNA"/>
</dbReference>
<keyword evidence="3" id="KW-1185">Reference proteome</keyword>
<dbReference type="Proteomes" id="UP001153269">
    <property type="component" value="Unassembled WGS sequence"/>
</dbReference>
<accession>A0A9N7ZB06</accession>
<sequence length="309" mass="35769">MDKDESMTYLKLGARPKTGYSKIKQAKFMIPELDFHDFRGEKKQNMAQEELEAERRLWKQEKLKLQESLRAATQAVDEEKEESSKVRSELARLQQEHLQVTSSLRAALTSSQEELEAERSLWKQEKLEFGESLRAAIQAADEEEEESYKVRSALAQAVKAKEQSQSQWELEKSRLQEEHLQVTSNLTAALTSSQEELEAERSLWNQDKLEIGDSLRTATQAVDKMREERSQVRSALAGLQEEHLQVTSSLRAALTSSQEELEAERSLWNQDKLEFRESLRTATQAVDKIREERSKSDLHWPNFKKLTCR</sequence>
<feature type="coiled-coil region" evidence="1">
    <location>
        <begin position="48"/>
        <end position="96"/>
    </location>
</feature>
<evidence type="ECO:0000313" key="2">
    <source>
        <dbReference type="EMBL" id="CAB1456377.1"/>
    </source>
</evidence>
<comment type="caution">
    <text evidence="2">The sequence shown here is derived from an EMBL/GenBank/DDBJ whole genome shotgun (WGS) entry which is preliminary data.</text>
</comment>